<dbReference type="AlphaFoldDB" id="A0A0C2W3C9"/>
<dbReference type="Proteomes" id="UP000031972">
    <property type="component" value="Unassembled WGS sequence"/>
</dbReference>
<evidence type="ECO:0000313" key="2">
    <source>
        <dbReference type="Proteomes" id="UP000031972"/>
    </source>
</evidence>
<dbReference type="OrthoDB" id="2454248at2"/>
<proteinExistence type="predicted"/>
<reference evidence="1 2" key="1">
    <citation type="submission" date="2015-01" db="EMBL/GenBank/DDBJ databases">
        <title>Jeotgalibacillus campisalis genome sequencing.</title>
        <authorList>
            <person name="Goh K.M."/>
            <person name="Chan K.-G."/>
            <person name="Yaakop A.S."/>
            <person name="Ee R."/>
            <person name="Gan H.M."/>
            <person name="Chan C.S."/>
        </authorList>
    </citation>
    <scope>NUCLEOTIDE SEQUENCE [LARGE SCALE GENOMIC DNA]</scope>
    <source>
        <strain evidence="1 2">SF-57</strain>
    </source>
</reference>
<organism evidence="1 2">
    <name type="scientific">Jeotgalibacillus campisalis</name>
    <dbReference type="NCBI Taxonomy" id="220754"/>
    <lineage>
        <taxon>Bacteria</taxon>
        <taxon>Bacillati</taxon>
        <taxon>Bacillota</taxon>
        <taxon>Bacilli</taxon>
        <taxon>Bacillales</taxon>
        <taxon>Caryophanaceae</taxon>
        <taxon>Jeotgalibacillus</taxon>
    </lineage>
</organism>
<gene>
    <name evidence="1" type="ORF">KR50_10120</name>
</gene>
<protein>
    <submittedName>
        <fullName evidence="1">Uncharacterized protein</fullName>
    </submittedName>
</protein>
<keyword evidence="2" id="KW-1185">Reference proteome</keyword>
<sequence>MKYFIDHKKKRIHHSSHAGTQCDFFDTPIQKREFTTNLSYVTKLEREEHYAKCPHCRELLSSSS</sequence>
<comment type="caution">
    <text evidence="1">The sequence shown here is derived from an EMBL/GenBank/DDBJ whole genome shotgun (WGS) entry which is preliminary data.</text>
</comment>
<accession>A0A0C2W3C9</accession>
<dbReference type="EMBL" id="JXRR01000008">
    <property type="protein sequence ID" value="KIL51131.1"/>
    <property type="molecule type" value="Genomic_DNA"/>
</dbReference>
<evidence type="ECO:0000313" key="1">
    <source>
        <dbReference type="EMBL" id="KIL51131.1"/>
    </source>
</evidence>
<dbReference type="RefSeq" id="WP_156969459.1">
    <property type="nucleotide sequence ID" value="NZ_JXRR01000008.1"/>
</dbReference>
<name>A0A0C2W3C9_9BACL</name>
<dbReference type="PATRIC" id="fig|220754.4.peg.1031"/>